<evidence type="ECO:0000313" key="2">
    <source>
        <dbReference type="Proteomes" id="UP001430065"/>
    </source>
</evidence>
<keyword evidence="2" id="KW-1185">Reference proteome</keyword>
<gene>
    <name evidence="1" type="ORF">ISP20_15695</name>
</gene>
<evidence type="ECO:0000313" key="1">
    <source>
        <dbReference type="EMBL" id="MBM7122610.1"/>
    </source>
</evidence>
<dbReference type="EMBL" id="JADIKC010000007">
    <property type="protein sequence ID" value="MBM7122610.1"/>
    <property type="molecule type" value="Genomic_DNA"/>
</dbReference>
<dbReference type="Pfam" id="PF09907">
    <property type="entry name" value="HigB_toxin"/>
    <property type="match status" value="1"/>
</dbReference>
<reference evidence="1 2" key="1">
    <citation type="submission" date="2020-10" db="EMBL/GenBank/DDBJ databases">
        <title>Phylogeny of dyella-like bacteria.</title>
        <authorList>
            <person name="Fu J."/>
        </authorList>
    </citation>
    <scope>NUCLEOTIDE SEQUENCE [LARGE SCALE GENOMIC DNA]</scope>
    <source>
        <strain evidence="1 2">THG-B117</strain>
    </source>
</reference>
<sequence length="94" mass="11129">MRVISNKRLAVFGAAHPDADGPLQIWRKLMEGNQFYSFHDLRRTFGSMDIYEEKYIFDIRGNHYRIVTGISFSQQVCYTKHVLTHAEYNKGKWK</sequence>
<accession>A0ABS2JUC1</accession>
<protein>
    <submittedName>
        <fullName evidence="1">Type II toxin-antitoxin system HigB family toxin</fullName>
    </submittedName>
</protein>
<organism evidence="1 2">
    <name type="scientific">Dyella kyungheensis</name>
    <dbReference type="NCBI Taxonomy" id="1242174"/>
    <lineage>
        <taxon>Bacteria</taxon>
        <taxon>Pseudomonadati</taxon>
        <taxon>Pseudomonadota</taxon>
        <taxon>Gammaproteobacteria</taxon>
        <taxon>Lysobacterales</taxon>
        <taxon>Rhodanobacteraceae</taxon>
        <taxon>Dyella</taxon>
    </lineage>
</organism>
<dbReference type="Proteomes" id="UP001430065">
    <property type="component" value="Unassembled WGS sequence"/>
</dbReference>
<name>A0ABS2JUC1_9GAMM</name>
<dbReference type="InterPro" id="IPR018669">
    <property type="entry name" value="Toxin_HigB"/>
</dbReference>
<comment type="caution">
    <text evidence="1">The sequence shown here is derived from an EMBL/GenBank/DDBJ whole genome shotgun (WGS) entry which is preliminary data.</text>
</comment>
<dbReference type="RefSeq" id="WP_204637056.1">
    <property type="nucleotide sequence ID" value="NZ_JADIKC010000007.1"/>
</dbReference>
<proteinExistence type="predicted"/>